<protein>
    <submittedName>
        <fullName evidence="1">HAD family hydrolase</fullName>
    </submittedName>
</protein>
<dbReference type="RefSeq" id="WP_252579017.1">
    <property type="nucleotide sequence ID" value="NZ_CP071527.1"/>
</dbReference>
<dbReference type="Gene3D" id="3.40.50.1000">
    <property type="entry name" value="HAD superfamily/HAD-like"/>
    <property type="match status" value="1"/>
</dbReference>
<name>A0ABY4Y6L5_9GAMM</name>
<dbReference type="GO" id="GO:0016787">
    <property type="term" value="F:hydrolase activity"/>
    <property type="evidence" value="ECO:0007669"/>
    <property type="project" value="UniProtKB-KW"/>
</dbReference>
<evidence type="ECO:0000313" key="1">
    <source>
        <dbReference type="EMBL" id="USQ12802.1"/>
    </source>
</evidence>
<dbReference type="SUPFAM" id="SSF56784">
    <property type="entry name" value="HAD-like"/>
    <property type="match status" value="1"/>
</dbReference>
<reference evidence="1" key="1">
    <citation type="submission" date="2021-03" db="EMBL/GenBank/DDBJ databases">
        <title>Legionella lytica PCM 2298.</title>
        <authorList>
            <person name="Koper P."/>
        </authorList>
    </citation>
    <scope>NUCLEOTIDE SEQUENCE</scope>
    <source>
        <strain evidence="1">PCM 2298</strain>
    </source>
</reference>
<keyword evidence="2" id="KW-1185">Reference proteome</keyword>
<dbReference type="PRINTS" id="PR00413">
    <property type="entry name" value="HADHALOGNASE"/>
</dbReference>
<dbReference type="NCBIfam" id="TIGR01549">
    <property type="entry name" value="HAD-SF-IA-v1"/>
    <property type="match status" value="1"/>
</dbReference>
<dbReference type="InterPro" id="IPR041492">
    <property type="entry name" value="HAD_2"/>
</dbReference>
<gene>
    <name evidence="1" type="ORF">J2N86_08785</name>
</gene>
<keyword evidence="1" id="KW-0378">Hydrolase</keyword>
<dbReference type="InterPro" id="IPR006439">
    <property type="entry name" value="HAD-SF_hydro_IA"/>
</dbReference>
<dbReference type="PANTHER" id="PTHR47478">
    <property type="match status" value="1"/>
</dbReference>
<dbReference type="EMBL" id="CP071527">
    <property type="protein sequence ID" value="USQ12802.1"/>
    <property type="molecule type" value="Genomic_DNA"/>
</dbReference>
<dbReference type="InterPro" id="IPR023198">
    <property type="entry name" value="PGP-like_dom2"/>
</dbReference>
<dbReference type="PANTHER" id="PTHR47478:SF1">
    <property type="entry name" value="PYRIMIDINE 5'-NUCLEOTIDASE YJJG"/>
    <property type="match status" value="1"/>
</dbReference>
<dbReference type="InterPro" id="IPR023214">
    <property type="entry name" value="HAD_sf"/>
</dbReference>
<evidence type="ECO:0000313" key="2">
    <source>
        <dbReference type="Proteomes" id="UP001057474"/>
    </source>
</evidence>
<sequence length="251" mass="28959">MYQIILFDLDDTLIDFSAAEQIGVRKIHEQFYPTTPYPLFEQRFKKVNNELWARVGAQENGLMPSDVRFLRFKQLNEAIECASHSNEVAEAYEHYLIEHIEWIPDVRKTIEFLHQKGHILGIITNGFSASQLRKKEKFALENWFDCFVISDDVGFAKPNKEIFNIALQKLSNTHNQPIHSYHKNSILMVGDSIISDGHGAKNFGVNYCHVHHSPPQTAQLETTLTYHINSVANLPNCIGYETEYKLFLNSF</sequence>
<proteinExistence type="predicted"/>
<dbReference type="InterPro" id="IPR036412">
    <property type="entry name" value="HAD-like_sf"/>
</dbReference>
<dbReference type="SFLD" id="SFLDS00003">
    <property type="entry name" value="Haloacid_Dehalogenase"/>
    <property type="match status" value="1"/>
</dbReference>
<organism evidence="1 2">
    <name type="scientific">Legionella lytica</name>
    <dbReference type="NCBI Taxonomy" id="96232"/>
    <lineage>
        <taxon>Bacteria</taxon>
        <taxon>Pseudomonadati</taxon>
        <taxon>Pseudomonadota</taxon>
        <taxon>Gammaproteobacteria</taxon>
        <taxon>Legionellales</taxon>
        <taxon>Legionellaceae</taxon>
        <taxon>Legionella</taxon>
    </lineage>
</organism>
<dbReference type="InterPro" id="IPR052550">
    <property type="entry name" value="Pyrimidine_5'-ntase_YjjG"/>
</dbReference>
<accession>A0ABY4Y6L5</accession>
<dbReference type="Pfam" id="PF13419">
    <property type="entry name" value="HAD_2"/>
    <property type="match status" value="1"/>
</dbReference>
<dbReference type="Gene3D" id="1.10.150.240">
    <property type="entry name" value="Putative phosphatase, domain 2"/>
    <property type="match status" value="1"/>
</dbReference>
<dbReference type="SFLD" id="SFLDG01129">
    <property type="entry name" value="C1.5:_HAD__Beta-PGM__Phosphata"/>
    <property type="match status" value="1"/>
</dbReference>
<dbReference type="Proteomes" id="UP001057474">
    <property type="component" value="Chromosome"/>
</dbReference>